<evidence type="ECO:0000313" key="2">
    <source>
        <dbReference type="EMBL" id="PYC40079.1"/>
    </source>
</evidence>
<sequence length="125" mass="12716">MNATFASTAFGLLLGLSSSCFAAAPVAQGVIRFTGSIVESHCTTSAASTGLSLRQCPQGSRGTAIDVARVGAVASVSASDHSAVKVKLLADSGSQGRYYNQHYAFVDQAGKAVTSGTYLITLNVP</sequence>
<comment type="caution">
    <text evidence="2">The sequence shown here is derived from an EMBL/GenBank/DDBJ whole genome shotgun (WGS) entry which is preliminary data.</text>
</comment>
<dbReference type="RefSeq" id="WP_102861657.1">
    <property type="nucleotide sequence ID" value="NZ_AP024503.1"/>
</dbReference>
<accession>A0A9Q6IGS2</accession>
<protein>
    <recommendedName>
        <fullName evidence="4">Type 1 fimbrial protein</fullName>
    </recommendedName>
</protein>
<dbReference type="Proteomes" id="UP000248188">
    <property type="component" value="Unassembled WGS sequence"/>
</dbReference>
<reference evidence="2 3" key="1">
    <citation type="submission" date="2018-06" db="EMBL/GenBank/DDBJ databases">
        <title>Pseudomonas diversity within urban Lake Michigan freshwaters.</title>
        <authorList>
            <person name="Batrich M."/>
            <person name="Hatzopoulos T."/>
            <person name="Putonti C."/>
        </authorList>
    </citation>
    <scope>NUCLEOTIDE SEQUENCE [LARGE SCALE GENOMIC DNA]</scope>
    <source>
        <strain evidence="2 3">MB-090624</strain>
    </source>
</reference>
<feature type="chain" id="PRO_5040306910" description="Type 1 fimbrial protein" evidence="1">
    <location>
        <begin position="23"/>
        <end position="125"/>
    </location>
</feature>
<feature type="signal peptide" evidence="1">
    <location>
        <begin position="1"/>
        <end position="22"/>
    </location>
</feature>
<dbReference type="EMBL" id="QJRN01000004">
    <property type="protein sequence ID" value="PYC40079.1"/>
    <property type="molecule type" value="Genomic_DNA"/>
</dbReference>
<evidence type="ECO:0008006" key="4">
    <source>
        <dbReference type="Google" id="ProtNLM"/>
    </source>
</evidence>
<organism evidence="2 3">
    <name type="scientific">Pseudomonas protegens</name>
    <dbReference type="NCBI Taxonomy" id="380021"/>
    <lineage>
        <taxon>Bacteria</taxon>
        <taxon>Pseudomonadati</taxon>
        <taxon>Pseudomonadota</taxon>
        <taxon>Gammaproteobacteria</taxon>
        <taxon>Pseudomonadales</taxon>
        <taxon>Pseudomonadaceae</taxon>
        <taxon>Pseudomonas</taxon>
    </lineage>
</organism>
<name>A0A9Q6IGS2_9PSED</name>
<dbReference type="OrthoDB" id="7011214at2"/>
<evidence type="ECO:0000313" key="3">
    <source>
        <dbReference type="Proteomes" id="UP000248188"/>
    </source>
</evidence>
<gene>
    <name evidence="2" type="ORF">DMX08_08680</name>
</gene>
<keyword evidence="1" id="KW-0732">Signal</keyword>
<proteinExistence type="predicted"/>
<dbReference type="AlphaFoldDB" id="A0A9Q6IGS2"/>
<evidence type="ECO:0000256" key="1">
    <source>
        <dbReference type="SAM" id="SignalP"/>
    </source>
</evidence>